<keyword evidence="3" id="KW-0695">RNA-directed DNA polymerase</keyword>
<dbReference type="Pfam" id="PF00078">
    <property type="entry name" value="RVT_1"/>
    <property type="match status" value="1"/>
</dbReference>
<evidence type="ECO:0000256" key="1">
    <source>
        <dbReference type="SAM" id="MobiDB-lite"/>
    </source>
</evidence>
<comment type="caution">
    <text evidence="3">The sequence shown here is derived from an EMBL/GenBank/DDBJ whole genome shotgun (WGS) entry which is preliminary data.</text>
</comment>
<protein>
    <submittedName>
        <fullName evidence="3">RNA-directed DNA polymerase (Reverse transcriptase)-related family protein</fullName>
    </submittedName>
</protein>
<keyword evidence="4" id="KW-1185">Reference proteome</keyword>
<feature type="domain" description="Reverse transcriptase" evidence="2">
    <location>
        <begin position="118"/>
        <end position="390"/>
    </location>
</feature>
<feature type="compositionally biased region" description="Polar residues" evidence="1">
    <location>
        <begin position="8"/>
        <end position="22"/>
    </location>
</feature>
<dbReference type="Proteomes" id="UP001140206">
    <property type="component" value="Chromosome 2"/>
</dbReference>
<accession>A0AAV8FFU6</accession>
<dbReference type="InterPro" id="IPR000477">
    <property type="entry name" value="RT_dom"/>
</dbReference>
<dbReference type="PROSITE" id="PS50878">
    <property type="entry name" value="RT_POL"/>
    <property type="match status" value="1"/>
</dbReference>
<dbReference type="InterPro" id="IPR043502">
    <property type="entry name" value="DNA/RNA_pol_sf"/>
</dbReference>
<keyword evidence="3" id="KW-0808">Transferase</keyword>
<sequence>MTCRDSHNNISELNGASPTSQVRHTISDPLELESAFLQHFKSILGSSPSHPPPFDLSGKLGPQLELSTLGIPFTESEIFQAISHLASGKASGPDGFSIDFFKKFWNIIKIDLMRAFQAFQDCSLDLSELNKAYISLVPKKESCTEISDYRPISVINSFVKIITKVLANRIQPYIKDLVSPLQTAFTKNRSIMESYMVTREFISFYHKNKLPAVLYNVDFAKAFDTISWTFLTHVLIERGFPPSLISWILQILRSSSSTIKLNGDFSSFFVHKRGLRQGDPLSPLLFIIVTDALQSFFNNVTSLISGPILIPPRALQYADDTIILMEANPRSLLVVSEILSNFAQLSGLRVNDAKCLFVPISVSAPAINHISSILRCQAKELPITYLGLPLSIRRPKKIHFQPLISAFQRKLDGWKARLLSLGGRLTLVKSVLTALPLHFMQVLKLPPWLLRHLEGIRRRFFWKENNKCLGGHCLVNWAKCCLPKANGGLGILDLQRQNQALLLKWLWKLKHEPDSVWTSTVQLLYGTSDADQLISRSVSYGLVDILQQVPFFNLSVMSENSIATWKWTANGIFSSSSAYGVLSNTGLISKYHLALWKVKSPPRVKVFLWILLQDRLLTQQNLIVRGWPCPTSCPCCNTSLMETTDHLFLHCQYATSIWSLVQTHYRLPFLNFTLDIGNF</sequence>
<dbReference type="PANTHER" id="PTHR33116:SF78">
    <property type="entry name" value="OS12G0587133 PROTEIN"/>
    <property type="match status" value="1"/>
</dbReference>
<feature type="region of interest" description="Disordered" evidence="1">
    <location>
        <begin position="1"/>
        <end position="22"/>
    </location>
</feature>
<gene>
    <name evidence="3" type="ORF">LUZ62_043379</name>
</gene>
<dbReference type="SUPFAM" id="SSF56672">
    <property type="entry name" value="DNA/RNA polymerases"/>
    <property type="match status" value="1"/>
</dbReference>
<proteinExistence type="predicted"/>
<keyword evidence="3" id="KW-0548">Nucleotidyltransferase</keyword>
<evidence type="ECO:0000313" key="4">
    <source>
        <dbReference type="Proteomes" id="UP001140206"/>
    </source>
</evidence>
<organism evidence="3 4">
    <name type="scientific">Rhynchospora pubera</name>
    <dbReference type="NCBI Taxonomy" id="906938"/>
    <lineage>
        <taxon>Eukaryota</taxon>
        <taxon>Viridiplantae</taxon>
        <taxon>Streptophyta</taxon>
        <taxon>Embryophyta</taxon>
        <taxon>Tracheophyta</taxon>
        <taxon>Spermatophyta</taxon>
        <taxon>Magnoliopsida</taxon>
        <taxon>Liliopsida</taxon>
        <taxon>Poales</taxon>
        <taxon>Cyperaceae</taxon>
        <taxon>Cyperoideae</taxon>
        <taxon>Rhynchosporeae</taxon>
        <taxon>Rhynchospora</taxon>
    </lineage>
</organism>
<dbReference type="GO" id="GO:0003964">
    <property type="term" value="F:RNA-directed DNA polymerase activity"/>
    <property type="evidence" value="ECO:0007669"/>
    <property type="project" value="UniProtKB-KW"/>
</dbReference>
<name>A0AAV8FFU6_9POAL</name>
<dbReference type="InterPro" id="IPR026960">
    <property type="entry name" value="RVT-Znf"/>
</dbReference>
<reference evidence="3" key="1">
    <citation type="submission" date="2022-08" db="EMBL/GenBank/DDBJ databases">
        <authorList>
            <person name="Marques A."/>
        </authorList>
    </citation>
    <scope>NUCLEOTIDE SEQUENCE</scope>
    <source>
        <strain evidence="3">RhyPub2mFocal</strain>
        <tissue evidence="3">Leaves</tissue>
    </source>
</reference>
<dbReference type="Pfam" id="PF13966">
    <property type="entry name" value="zf-RVT"/>
    <property type="match status" value="1"/>
</dbReference>
<evidence type="ECO:0000313" key="3">
    <source>
        <dbReference type="EMBL" id="KAJ4792133.1"/>
    </source>
</evidence>
<dbReference type="EMBL" id="JAMFTS010000002">
    <property type="protein sequence ID" value="KAJ4792133.1"/>
    <property type="molecule type" value="Genomic_DNA"/>
</dbReference>
<dbReference type="PANTHER" id="PTHR33116">
    <property type="entry name" value="REVERSE TRANSCRIPTASE ZINC-BINDING DOMAIN-CONTAINING PROTEIN-RELATED-RELATED"/>
    <property type="match status" value="1"/>
</dbReference>
<evidence type="ECO:0000259" key="2">
    <source>
        <dbReference type="PROSITE" id="PS50878"/>
    </source>
</evidence>
<dbReference type="CDD" id="cd01650">
    <property type="entry name" value="RT_nLTR_like"/>
    <property type="match status" value="1"/>
</dbReference>
<dbReference type="AlphaFoldDB" id="A0AAV8FFU6"/>